<organism evidence="4 5">
    <name type="scientific">Inhella inkyongensis</name>
    <dbReference type="NCBI Taxonomy" id="392593"/>
    <lineage>
        <taxon>Bacteria</taxon>
        <taxon>Pseudomonadati</taxon>
        <taxon>Pseudomonadota</taxon>
        <taxon>Betaproteobacteria</taxon>
        <taxon>Burkholderiales</taxon>
        <taxon>Sphaerotilaceae</taxon>
        <taxon>Inhella</taxon>
    </lineage>
</organism>
<dbReference type="InterPro" id="IPR052723">
    <property type="entry name" value="Acyl-CoA_thioesterase_PaaI"/>
</dbReference>
<comment type="caution">
    <text evidence="4">The sequence shown here is derived from an EMBL/GenBank/DDBJ whole genome shotgun (WGS) entry which is preliminary data.</text>
</comment>
<dbReference type="NCBIfam" id="TIGR00369">
    <property type="entry name" value="unchar_dom_1"/>
    <property type="match status" value="1"/>
</dbReference>
<dbReference type="EMBL" id="JACHHO010000003">
    <property type="protein sequence ID" value="MBB5205117.1"/>
    <property type="molecule type" value="Genomic_DNA"/>
</dbReference>
<sequence>MDAQQLAQAVAEGMWAQDRASQALGMQLGAVGPGTAAITMTVRPDMLNGFALCHGGLIGTLADSAFAFACNSGNQLTVASGYSIDISAGARAGDVLTAQARRIAATGRTGLYDVQVRNQRDELIAEFRGRAYRLKGQRVVAELPVEGEL</sequence>
<dbReference type="CDD" id="cd03443">
    <property type="entry name" value="PaaI_thioesterase"/>
    <property type="match status" value="1"/>
</dbReference>
<feature type="domain" description="Thioesterase" evidence="3">
    <location>
        <begin position="52"/>
        <end position="124"/>
    </location>
</feature>
<accession>A0A840S1T6</accession>
<dbReference type="OrthoDB" id="32575at2"/>
<keyword evidence="5" id="KW-1185">Reference proteome</keyword>
<evidence type="ECO:0000313" key="5">
    <source>
        <dbReference type="Proteomes" id="UP000554837"/>
    </source>
</evidence>
<evidence type="ECO:0000259" key="3">
    <source>
        <dbReference type="Pfam" id="PF03061"/>
    </source>
</evidence>
<reference evidence="4 5" key="1">
    <citation type="submission" date="2020-08" db="EMBL/GenBank/DDBJ databases">
        <title>Genomic Encyclopedia of Type Strains, Phase IV (KMG-IV): sequencing the most valuable type-strain genomes for metagenomic binning, comparative biology and taxonomic classification.</title>
        <authorList>
            <person name="Goeker M."/>
        </authorList>
    </citation>
    <scope>NUCLEOTIDE SEQUENCE [LARGE SCALE GENOMIC DNA]</scope>
    <source>
        <strain evidence="4 5">DSM 23958</strain>
    </source>
</reference>
<dbReference type="Pfam" id="PF03061">
    <property type="entry name" value="4HBT"/>
    <property type="match status" value="1"/>
</dbReference>
<dbReference type="GO" id="GO:0016289">
    <property type="term" value="F:acyl-CoA hydrolase activity"/>
    <property type="evidence" value="ECO:0007669"/>
    <property type="project" value="TreeGrafter"/>
</dbReference>
<comment type="similarity">
    <text evidence="1">Belongs to the thioesterase PaaI family.</text>
</comment>
<dbReference type="InterPro" id="IPR029069">
    <property type="entry name" value="HotDog_dom_sf"/>
</dbReference>
<protein>
    <submittedName>
        <fullName evidence="4">Acyl-CoA thioesterase</fullName>
        <ecNumber evidence="4">3.1.2.-</ecNumber>
    </submittedName>
</protein>
<dbReference type="PANTHER" id="PTHR42856">
    <property type="entry name" value="ACYL-COENZYME A THIOESTERASE PAAI"/>
    <property type="match status" value="1"/>
</dbReference>
<dbReference type="PANTHER" id="PTHR42856:SF1">
    <property type="entry name" value="ACYL-COENZYME A THIOESTERASE PAAI"/>
    <property type="match status" value="1"/>
</dbReference>
<name>A0A840S1T6_9BURK</name>
<dbReference type="RefSeq" id="WP_138854869.1">
    <property type="nucleotide sequence ID" value="NZ_CP040709.1"/>
</dbReference>
<keyword evidence="2 4" id="KW-0378">Hydrolase</keyword>
<dbReference type="FunFam" id="3.10.129.10:FF:000022">
    <property type="entry name" value="Phenylacetic acid degradation protein"/>
    <property type="match status" value="1"/>
</dbReference>
<dbReference type="SUPFAM" id="SSF54637">
    <property type="entry name" value="Thioesterase/thiol ester dehydrase-isomerase"/>
    <property type="match status" value="1"/>
</dbReference>
<proteinExistence type="inferred from homology"/>
<dbReference type="InterPro" id="IPR006683">
    <property type="entry name" value="Thioestr_dom"/>
</dbReference>
<evidence type="ECO:0000256" key="2">
    <source>
        <dbReference type="ARBA" id="ARBA00022801"/>
    </source>
</evidence>
<evidence type="ECO:0000313" key="4">
    <source>
        <dbReference type="EMBL" id="MBB5205117.1"/>
    </source>
</evidence>
<evidence type="ECO:0000256" key="1">
    <source>
        <dbReference type="ARBA" id="ARBA00008324"/>
    </source>
</evidence>
<dbReference type="Proteomes" id="UP000554837">
    <property type="component" value="Unassembled WGS sequence"/>
</dbReference>
<dbReference type="InterPro" id="IPR011973">
    <property type="entry name" value="PaaD"/>
</dbReference>
<gene>
    <name evidence="4" type="ORF">HNQ51_002436</name>
</gene>
<dbReference type="EC" id="3.1.2.-" evidence="4"/>
<dbReference type="AlphaFoldDB" id="A0A840S1T6"/>
<dbReference type="Gene3D" id="3.10.129.10">
    <property type="entry name" value="Hotdog Thioesterase"/>
    <property type="match status" value="1"/>
</dbReference>
<dbReference type="InterPro" id="IPR003736">
    <property type="entry name" value="PAAI_dom"/>
</dbReference>
<dbReference type="NCBIfam" id="TIGR02286">
    <property type="entry name" value="PaaD"/>
    <property type="match status" value="1"/>
</dbReference>